<proteinExistence type="predicted"/>
<protein>
    <submittedName>
        <fullName evidence="1">Uncharacterized protein</fullName>
    </submittedName>
</protein>
<gene>
    <name evidence="1" type="ORF">D9619_006156</name>
</gene>
<dbReference type="EMBL" id="JAACJJ010000042">
    <property type="protein sequence ID" value="KAF5316834.1"/>
    <property type="molecule type" value="Genomic_DNA"/>
</dbReference>
<reference evidence="1 2" key="1">
    <citation type="journal article" date="2020" name="ISME J.">
        <title>Uncovering the hidden diversity of litter-decomposition mechanisms in mushroom-forming fungi.</title>
        <authorList>
            <person name="Floudas D."/>
            <person name="Bentzer J."/>
            <person name="Ahren D."/>
            <person name="Johansson T."/>
            <person name="Persson P."/>
            <person name="Tunlid A."/>
        </authorList>
    </citation>
    <scope>NUCLEOTIDE SEQUENCE [LARGE SCALE GENOMIC DNA]</scope>
    <source>
        <strain evidence="1 2">CBS 101986</strain>
    </source>
</reference>
<dbReference type="AlphaFoldDB" id="A0A8H5B4Z2"/>
<sequence length="455" mass="51124">MSSRRYGGSRVDCAALPQGRWIKDTARSYAAALPKQSEKTYRYDLRTLRQDRFDLVNQPILDLSQKQICGVRIMNEPKVPMHMHYTAVGNKFTLFPANTKGVFYFHHVPSDTSQSQIRFRLCEALGEFQSGEDLRLPNGELWNVTLNAVARAPRKYQRALTLLQDEFPIPPQDVDASHNHRRVISTLDPQKLQSSGQGVTTISGLAHANDHFHTNANPPISLSYVNTPTKSKYPPGTIGVFYYKQSRIAPTRLGELRFRLCRDVQEFDKGLDLCLPSGETWSISSLSLHAGSSESYLNLHQSLTKDGLLEETMYPCVPRSLLTSPTMPLRVLNDPFMVDLSAVTIQFDIISPSPTSAVTRVIIRTLFPKTRIQGHPSARFFSGKAIVRFEEYPGFPNGNDPPGPLLALRFLELWPPVHRLSDNDYVAVPKEGELLMNTSVCKVLTDWIARSRASA</sequence>
<name>A0A8H5B4Z2_9AGAR</name>
<evidence type="ECO:0000313" key="2">
    <source>
        <dbReference type="Proteomes" id="UP000567179"/>
    </source>
</evidence>
<accession>A0A8H5B4Z2</accession>
<keyword evidence="2" id="KW-1185">Reference proteome</keyword>
<comment type="caution">
    <text evidence="1">The sequence shown here is derived from an EMBL/GenBank/DDBJ whole genome shotgun (WGS) entry which is preliminary data.</text>
</comment>
<dbReference type="OrthoDB" id="2750929at2759"/>
<organism evidence="1 2">
    <name type="scientific">Psilocybe cf. subviscida</name>
    <dbReference type="NCBI Taxonomy" id="2480587"/>
    <lineage>
        <taxon>Eukaryota</taxon>
        <taxon>Fungi</taxon>
        <taxon>Dikarya</taxon>
        <taxon>Basidiomycota</taxon>
        <taxon>Agaricomycotina</taxon>
        <taxon>Agaricomycetes</taxon>
        <taxon>Agaricomycetidae</taxon>
        <taxon>Agaricales</taxon>
        <taxon>Agaricineae</taxon>
        <taxon>Strophariaceae</taxon>
        <taxon>Psilocybe</taxon>
    </lineage>
</organism>
<dbReference type="Proteomes" id="UP000567179">
    <property type="component" value="Unassembled WGS sequence"/>
</dbReference>
<evidence type="ECO:0000313" key="1">
    <source>
        <dbReference type="EMBL" id="KAF5316834.1"/>
    </source>
</evidence>